<protein>
    <recommendedName>
        <fullName evidence="5">Bifunctional chorismate mutase/prephenate dehydratase</fullName>
    </recommendedName>
    <alternativeName>
        <fullName evidence="11">Chorismate mutase-prephenate dehydratase</fullName>
    </alternativeName>
    <alternativeName>
        <fullName evidence="6">Prephenate dehydratase</fullName>
    </alternativeName>
    <alternativeName>
        <fullName evidence="10">p-protein</fullName>
    </alternativeName>
</protein>
<dbReference type="PANTHER" id="PTHR38041:SF1">
    <property type="entry name" value="CHORISMATE MUTASE"/>
    <property type="match status" value="1"/>
</dbReference>
<evidence type="ECO:0000256" key="4">
    <source>
        <dbReference type="ARBA" id="ARBA00004817"/>
    </source>
</evidence>
<feature type="coiled-coil region" evidence="12">
    <location>
        <begin position="4"/>
        <end position="63"/>
    </location>
</feature>
<feature type="domain" description="Chorismate mutase" evidence="13">
    <location>
        <begin position="1"/>
        <end position="88"/>
    </location>
</feature>
<evidence type="ECO:0000256" key="7">
    <source>
        <dbReference type="ARBA" id="ARBA00022490"/>
    </source>
</evidence>
<dbReference type="InterPro" id="IPR008242">
    <property type="entry name" value="Chor_mutase/pphenate_deHydtase"/>
</dbReference>
<keyword evidence="8 15" id="KW-0413">Isomerase</keyword>
<evidence type="ECO:0000256" key="11">
    <source>
        <dbReference type="ARBA" id="ARBA00031520"/>
    </source>
</evidence>
<evidence type="ECO:0000256" key="8">
    <source>
        <dbReference type="ARBA" id="ARBA00023235"/>
    </source>
</evidence>
<dbReference type="UniPathway" id="UPA00121">
    <property type="reaction ID" value="UER00345"/>
</dbReference>
<evidence type="ECO:0000313" key="15">
    <source>
        <dbReference type="EMBL" id="RGD74335.1"/>
    </source>
</evidence>
<dbReference type="NCBIfam" id="TIGR01805">
    <property type="entry name" value="CM_mono_grmpos"/>
    <property type="match status" value="1"/>
</dbReference>
<feature type="domain" description="ACT" evidence="14">
    <location>
        <begin position="227"/>
        <end position="302"/>
    </location>
</feature>
<dbReference type="InterPro" id="IPR011279">
    <property type="entry name" value="Chorismate_mutase_GmP"/>
</dbReference>
<evidence type="ECO:0000256" key="2">
    <source>
        <dbReference type="ARBA" id="ARBA00002364"/>
    </source>
</evidence>
<organism evidence="15 16">
    <name type="scientific">Anaerofustis stercorihominis</name>
    <dbReference type="NCBI Taxonomy" id="214853"/>
    <lineage>
        <taxon>Bacteria</taxon>
        <taxon>Bacillati</taxon>
        <taxon>Bacillota</taxon>
        <taxon>Clostridia</taxon>
        <taxon>Eubacteriales</taxon>
        <taxon>Eubacteriaceae</taxon>
        <taxon>Anaerofustis</taxon>
    </lineage>
</organism>
<comment type="catalytic activity">
    <reaction evidence="1">
        <text>chorismate = prephenate</text>
        <dbReference type="Rhea" id="RHEA:13897"/>
        <dbReference type="ChEBI" id="CHEBI:29748"/>
        <dbReference type="ChEBI" id="CHEBI:29934"/>
        <dbReference type="EC" id="5.4.99.5"/>
    </reaction>
</comment>
<keyword evidence="9" id="KW-0511">Multifunctional enzyme</keyword>
<dbReference type="InterPro" id="IPR036979">
    <property type="entry name" value="CM_dom_sf"/>
</dbReference>
<accession>A0A3E3DZ11</accession>
<dbReference type="EMBL" id="QUSM01000003">
    <property type="protein sequence ID" value="RGD74335.1"/>
    <property type="molecule type" value="Genomic_DNA"/>
</dbReference>
<dbReference type="PANTHER" id="PTHR38041">
    <property type="entry name" value="CHORISMATE MUTASE"/>
    <property type="match status" value="1"/>
</dbReference>
<dbReference type="SUPFAM" id="SSF48600">
    <property type="entry name" value="Chorismate mutase II"/>
    <property type="match status" value="1"/>
</dbReference>
<reference evidence="15 16" key="1">
    <citation type="submission" date="2018-08" db="EMBL/GenBank/DDBJ databases">
        <title>A genome reference for cultivated species of the human gut microbiota.</title>
        <authorList>
            <person name="Zou Y."/>
            <person name="Xue W."/>
            <person name="Luo G."/>
        </authorList>
    </citation>
    <scope>NUCLEOTIDE SEQUENCE [LARGE SCALE GENOMIC DNA]</scope>
    <source>
        <strain evidence="15 16">AM25-6</strain>
    </source>
</reference>
<dbReference type="GO" id="GO:0004106">
    <property type="term" value="F:chorismate mutase activity"/>
    <property type="evidence" value="ECO:0007669"/>
    <property type="project" value="UniProtKB-EC"/>
</dbReference>
<proteinExistence type="predicted"/>
<dbReference type="InterPro" id="IPR001086">
    <property type="entry name" value="Preph_deHydtase"/>
</dbReference>
<dbReference type="Pfam" id="PF01817">
    <property type="entry name" value="CM_2"/>
    <property type="match status" value="1"/>
</dbReference>
<dbReference type="Gene3D" id="1.20.59.10">
    <property type="entry name" value="Chorismate mutase"/>
    <property type="match status" value="1"/>
</dbReference>
<dbReference type="PROSITE" id="PS51671">
    <property type="entry name" value="ACT"/>
    <property type="match status" value="1"/>
</dbReference>
<dbReference type="SMART" id="SM00830">
    <property type="entry name" value="CM_2"/>
    <property type="match status" value="1"/>
</dbReference>
<dbReference type="InterPro" id="IPR036263">
    <property type="entry name" value="Chorismate_II_sf"/>
</dbReference>
<dbReference type="GO" id="GO:0009697">
    <property type="term" value="P:salicylic acid biosynthetic process"/>
    <property type="evidence" value="ECO:0007669"/>
    <property type="project" value="TreeGrafter"/>
</dbReference>
<dbReference type="InterPro" id="IPR051331">
    <property type="entry name" value="Chorismate_mutase-related"/>
</dbReference>
<evidence type="ECO:0000256" key="3">
    <source>
        <dbReference type="ARBA" id="ARBA00004496"/>
    </source>
</evidence>
<evidence type="ECO:0000313" key="16">
    <source>
        <dbReference type="Proteomes" id="UP000261212"/>
    </source>
</evidence>
<keyword evidence="12" id="KW-0175">Coiled coil</keyword>
<evidence type="ECO:0000256" key="10">
    <source>
        <dbReference type="ARBA" id="ARBA00031175"/>
    </source>
</evidence>
<comment type="subcellular location">
    <subcellularLocation>
        <location evidence="3">Cytoplasm</location>
    </subcellularLocation>
</comment>
<dbReference type="PIRSF" id="PIRSF001500">
    <property type="entry name" value="Chor_mut_pdt_Ppr"/>
    <property type="match status" value="1"/>
</dbReference>
<sequence length="305" mass="35370">MRSLEESRKRIDEIDKELVRLFEERMNTVVDVAKYKKENNVDVLNKNREAEVVEKAINNLKDKKYAEEVADFFNHLMDISKNFQRKAIAKKMVSNLKKSIFIDITETASKAGYSMMINPLAKKVCEIYFGDKTEKIEFNSYDEIMSGLIDESLDYVLLAVDNAMDGHIAELYDLLEKYEDIYIKDKFVTDKDGIRLEDVHGLSIENYNKFIILGKYKRFVKDSNKIDLIVRIDNEPKSLGHLVKYFSNYNININKIDSREADSSVKDFSVFINFDGSLEDKNILKMLSGLEGDVHYLRLVGAYRG</sequence>
<dbReference type="AlphaFoldDB" id="A0A3E3DZ11"/>
<gene>
    <name evidence="15" type="ORF">DW687_06100</name>
</gene>
<dbReference type="PROSITE" id="PS51168">
    <property type="entry name" value="CHORISMATE_MUT_2"/>
    <property type="match status" value="1"/>
</dbReference>
<dbReference type="Pfam" id="PF00800">
    <property type="entry name" value="PDT"/>
    <property type="match status" value="1"/>
</dbReference>
<dbReference type="Gene3D" id="3.30.70.260">
    <property type="match status" value="1"/>
</dbReference>
<evidence type="ECO:0000259" key="14">
    <source>
        <dbReference type="PROSITE" id="PS51671"/>
    </source>
</evidence>
<comment type="caution">
    <text evidence="15">The sequence shown here is derived from an EMBL/GenBank/DDBJ whole genome shotgun (WGS) entry which is preliminary data.</text>
</comment>
<dbReference type="GO" id="GO:0005737">
    <property type="term" value="C:cytoplasm"/>
    <property type="evidence" value="ECO:0007669"/>
    <property type="project" value="UniProtKB-SubCell"/>
</dbReference>
<comment type="pathway">
    <text evidence="4">Metabolic intermediate biosynthesis; prephenate biosynthesis; prephenate from chorismate: step 1/1.</text>
</comment>
<dbReference type="Proteomes" id="UP000261212">
    <property type="component" value="Unassembled WGS sequence"/>
</dbReference>
<evidence type="ECO:0000256" key="9">
    <source>
        <dbReference type="ARBA" id="ARBA00023268"/>
    </source>
</evidence>
<dbReference type="SUPFAM" id="SSF55021">
    <property type="entry name" value="ACT-like"/>
    <property type="match status" value="1"/>
</dbReference>
<dbReference type="InterPro" id="IPR045865">
    <property type="entry name" value="ACT-like_dom_sf"/>
</dbReference>
<name>A0A3E3DZ11_9FIRM</name>
<dbReference type="GO" id="GO:0046417">
    <property type="term" value="P:chorismate metabolic process"/>
    <property type="evidence" value="ECO:0007669"/>
    <property type="project" value="InterPro"/>
</dbReference>
<dbReference type="RefSeq" id="WP_117532087.1">
    <property type="nucleotide sequence ID" value="NZ_QUSM01000003.1"/>
</dbReference>
<dbReference type="InterPro" id="IPR002912">
    <property type="entry name" value="ACT_dom"/>
</dbReference>
<dbReference type="InterPro" id="IPR002701">
    <property type="entry name" value="CM_II_prokaryot"/>
</dbReference>
<comment type="function">
    <text evidence="2">Catalyzes the Claisen rearrangement of chorismate to prephenate and the decarboxylation/dehydration of prephenate to phenylpyruvate.</text>
</comment>
<evidence type="ECO:0000256" key="5">
    <source>
        <dbReference type="ARBA" id="ARBA00014401"/>
    </source>
</evidence>
<dbReference type="GO" id="GO:0004664">
    <property type="term" value="F:prephenate dehydratase activity"/>
    <property type="evidence" value="ECO:0007669"/>
    <property type="project" value="InterPro"/>
</dbReference>
<evidence type="ECO:0000256" key="6">
    <source>
        <dbReference type="ARBA" id="ARBA00021872"/>
    </source>
</evidence>
<dbReference type="Gene3D" id="3.40.190.10">
    <property type="entry name" value="Periplasmic binding protein-like II"/>
    <property type="match status" value="1"/>
</dbReference>
<evidence type="ECO:0000256" key="12">
    <source>
        <dbReference type="SAM" id="Coils"/>
    </source>
</evidence>
<evidence type="ECO:0000256" key="1">
    <source>
        <dbReference type="ARBA" id="ARBA00000824"/>
    </source>
</evidence>
<dbReference type="GO" id="GO:0009094">
    <property type="term" value="P:L-phenylalanine biosynthetic process"/>
    <property type="evidence" value="ECO:0007669"/>
    <property type="project" value="UniProtKB-UniPathway"/>
</dbReference>
<dbReference type="UniPathway" id="UPA00120">
    <property type="reaction ID" value="UER00203"/>
</dbReference>
<keyword evidence="7" id="KW-0963">Cytoplasm</keyword>
<evidence type="ECO:0000259" key="13">
    <source>
        <dbReference type="PROSITE" id="PS51168"/>
    </source>
</evidence>